<evidence type="ECO:0000256" key="1">
    <source>
        <dbReference type="ARBA" id="ARBA00003670"/>
    </source>
</evidence>
<dbReference type="GO" id="GO:0005829">
    <property type="term" value="C:cytosol"/>
    <property type="evidence" value="ECO:0007669"/>
    <property type="project" value="TreeGrafter"/>
</dbReference>
<sequence>MSEIAALSQRLQDLHTTTEETPLFNPVFQLALELSRRLESGDLSLNKVEAMVAELECEGLQARARRLHRLLEPTAPDANLARVKALAESGDFASFAAKWARPAAHIVFTAHPTFLLNRAQSATVAHAATAGDFGAATCAASATRDTITLDTEHDAALAALTRGQAARNAITAALFQTARHRWPTQWRSLKPLPIRFASWVGYDMDGRTDIGWHTCIRYRLSEKAQRLAAYAAQLAEAAPDIATRLIAAQERAEEMAALFANDLKDPTALSAAANTLTADHPAKLTSLTGIIAELEALADKADDDTAEVLLTAASAMRADGLGMGWVHFRVNSSQLQNAIRRRIDPDGRLDLASQAALMKMRELLANAKVLRSNFAALAIENSTAVRLFLTMAQILHHIDADTPIRMLVAECEQPTTMLAALYFAKLFGIEDKVDVSPLFETETALEHGGRFLDALLAEPAYRAYARGRGRVAIQTGFSDAGRFVGQIPAALAIERLQGRLAQAMQANELSDVSALIFNTHGESMGRGAHPASLSDRLAWPLSPWARRRFVRSGIRLEPEVSFQGGDGYLFFGSDELALATLTRFIELAPAETDPYAPTDPFYRRTDLSLDFYRAIRRVQQDHLSSGTYSRAVTAFGLGLLNDTGSRKSRRQSDIAADRTMSLRQIRAIPHNSVLQQLGYPVNIIAGAGSAAEGNYEEVAALLRSSERGRQIVRLIRAANALASIKTLTAFGELFNSAYWASRPYRGHEEHISDGCLALAEYLTGDDRAGVFRRLSTRLRVDALKLHRLLSLIPDEAPLPDREHTRRMIGVLQALRLALFQHMFLRVVMVPQFSRANDIAREDVLEMVFSLRVEEALAQLRRAFPTSFPSLDDFDVEEPADYPDEAANGYAAIRRDYIEPIERAYGLALRIGTSIANEFGAHG</sequence>
<dbReference type="InterPro" id="IPR015813">
    <property type="entry name" value="Pyrv/PenolPyrv_kinase-like_dom"/>
</dbReference>
<proteinExistence type="predicted"/>
<accession>A0A3S2UUP2</accession>
<dbReference type="PANTHER" id="PTHR30523">
    <property type="entry name" value="PHOSPHOENOLPYRUVATE CARBOXYLASE"/>
    <property type="match status" value="1"/>
</dbReference>
<dbReference type="GO" id="GO:0008964">
    <property type="term" value="F:phosphoenolpyruvate carboxylase activity"/>
    <property type="evidence" value="ECO:0007669"/>
    <property type="project" value="InterPro"/>
</dbReference>
<organism evidence="3 4">
    <name type="scientific">Novosphingobium umbonatum</name>
    <dbReference type="NCBI Taxonomy" id="1908524"/>
    <lineage>
        <taxon>Bacteria</taxon>
        <taxon>Pseudomonadati</taxon>
        <taxon>Pseudomonadota</taxon>
        <taxon>Alphaproteobacteria</taxon>
        <taxon>Sphingomonadales</taxon>
        <taxon>Sphingomonadaceae</taxon>
        <taxon>Novosphingobium</taxon>
    </lineage>
</organism>
<evidence type="ECO:0000256" key="2">
    <source>
        <dbReference type="ARBA" id="ARBA00022419"/>
    </source>
</evidence>
<dbReference type="RefSeq" id="WP_127708710.1">
    <property type="nucleotide sequence ID" value="NZ_SACO01000005.1"/>
</dbReference>
<dbReference type="AlphaFoldDB" id="A0A3S2UUP2"/>
<comment type="function">
    <text evidence="1">Forms oxaloacetate, a four-carbon dicarboxylic acid source for the tricarboxylic acid cycle.</text>
</comment>
<protein>
    <recommendedName>
        <fullName evidence="2">Phosphoenolpyruvate carboxylase</fullName>
    </recommendedName>
</protein>
<dbReference type="SUPFAM" id="SSF51621">
    <property type="entry name" value="Phosphoenolpyruvate/pyruvate domain"/>
    <property type="match status" value="1"/>
</dbReference>
<comment type="caution">
    <text evidence="3">The sequence shown here is derived from an EMBL/GenBank/DDBJ whole genome shotgun (WGS) entry which is preliminary data.</text>
</comment>
<dbReference type="PANTHER" id="PTHR30523:SF6">
    <property type="entry name" value="PHOSPHOENOLPYRUVATE CARBOXYLASE"/>
    <property type="match status" value="1"/>
</dbReference>
<keyword evidence="4" id="KW-1185">Reference proteome</keyword>
<reference evidence="3 4" key="1">
    <citation type="submission" date="2019-01" db="EMBL/GenBank/DDBJ databases">
        <authorList>
            <person name="Chen W.-M."/>
        </authorList>
    </citation>
    <scope>NUCLEOTIDE SEQUENCE [LARGE SCALE GENOMIC DNA]</scope>
    <source>
        <strain evidence="3 4">FSY-9</strain>
    </source>
</reference>
<dbReference type="GO" id="GO:0006099">
    <property type="term" value="P:tricarboxylic acid cycle"/>
    <property type="evidence" value="ECO:0007669"/>
    <property type="project" value="InterPro"/>
</dbReference>
<keyword evidence="3" id="KW-0670">Pyruvate</keyword>
<dbReference type="Proteomes" id="UP000282837">
    <property type="component" value="Unassembled WGS sequence"/>
</dbReference>
<dbReference type="EMBL" id="SACO01000005">
    <property type="protein sequence ID" value="RVU05476.1"/>
    <property type="molecule type" value="Genomic_DNA"/>
</dbReference>
<evidence type="ECO:0000313" key="3">
    <source>
        <dbReference type="EMBL" id="RVU05476.1"/>
    </source>
</evidence>
<dbReference type="Pfam" id="PF00311">
    <property type="entry name" value="PEPcase"/>
    <property type="match status" value="1"/>
</dbReference>
<dbReference type="PRINTS" id="PR00150">
    <property type="entry name" value="PEPCARBXLASE"/>
</dbReference>
<name>A0A3S2UUP2_9SPHN</name>
<dbReference type="OrthoDB" id="9758461at2"/>
<gene>
    <name evidence="3" type="ORF">EOE18_09275</name>
</gene>
<evidence type="ECO:0000313" key="4">
    <source>
        <dbReference type="Proteomes" id="UP000282837"/>
    </source>
</evidence>
<dbReference type="InterPro" id="IPR021135">
    <property type="entry name" value="PEP_COase"/>
</dbReference>
<dbReference type="GO" id="GO:0015977">
    <property type="term" value="P:carbon fixation"/>
    <property type="evidence" value="ECO:0007669"/>
    <property type="project" value="InterPro"/>
</dbReference>